<dbReference type="PANTHER" id="PTHR10963:SF55">
    <property type="entry name" value="GLYCOSIDE HYDROLASE FAMILY 16 PROTEIN"/>
    <property type="match status" value="1"/>
</dbReference>
<evidence type="ECO:0000313" key="4">
    <source>
        <dbReference type="EMBL" id="MFC6825104.1"/>
    </source>
</evidence>
<gene>
    <name evidence="4" type="ORF">ACFQEV_08880</name>
</gene>
<evidence type="ECO:0000259" key="3">
    <source>
        <dbReference type="PROSITE" id="PS51762"/>
    </source>
</evidence>
<sequence length="310" mass="35225">MYQDNDESRPDRQEEQRVDASEGPRDDGSDNRNGEIRLSRRQALRAGAVGVGVFGTGCTSDNPSSVASGNTTSARGGTPTATGNDEVPDTDDMELILEDRFRANELDTSTWRDKYPWDARTHNYDGYAAPENVFVEDDRLVLKAEDRPTKDREFTTGVVSAKEVFEPGYFEANIKIPPTVPGFWPAYWLTSASYHPPEIDIFEFFGADPEVYMTYHYANSEGEERKVQETWGGPNLSADFHTYSVDWDPPEKVVWYIDGIERFRYDGPHVSDESCYLILNFGIDRPGDPSPRSKDLPATYEVDWIRCWER</sequence>
<dbReference type="SUPFAM" id="SSF49899">
    <property type="entry name" value="Concanavalin A-like lectins/glucanases"/>
    <property type="match status" value="1"/>
</dbReference>
<dbReference type="EMBL" id="JBHSXH010000011">
    <property type="protein sequence ID" value="MFC6825104.1"/>
    <property type="molecule type" value="Genomic_DNA"/>
</dbReference>
<dbReference type="PROSITE" id="PS51762">
    <property type="entry name" value="GH16_2"/>
    <property type="match status" value="1"/>
</dbReference>
<feature type="domain" description="GH16" evidence="3">
    <location>
        <begin position="80"/>
        <end position="310"/>
    </location>
</feature>
<evidence type="ECO:0000313" key="5">
    <source>
        <dbReference type="Proteomes" id="UP001596408"/>
    </source>
</evidence>
<dbReference type="InterPro" id="IPR013320">
    <property type="entry name" value="ConA-like_dom_sf"/>
</dbReference>
<organism evidence="4 5">
    <name type="scientific">Halopelagius fulvigenes</name>
    <dbReference type="NCBI Taxonomy" id="1198324"/>
    <lineage>
        <taxon>Archaea</taxon>
        <taxon>Methanobacteriati</taxon>
        <taxon>Methanobacteriota</taxon>
        <taxon>Stenosarchaea group</taxon>
        <taxon>Halobacteria</taxon>
        <taxon>Halobacteriales</taxon>
        <taxon>Haloferacaceae</taxon>
    </lineage>
</organism>
<comment type="caution">
    <text evidence="4">The sequence shown here is derived from an EMBL/GenBank/DDBJ whole genome shotgun (WGS) entry which is preliminary data.</text>
</comment>
<dbReference type="InterPro" id="IPR000757">
    <property type="entry name" value="Beta-glucanase-like"/>
</dbReference>
<dbReference type="AlphaFoldDB" id="A0ABD5TY08"/>
<dbReference type="CDD" id="cd08023">
    <property type="entry name" value="GH16_laminarinase_like"/>
    <property type="match status" value="1"/>
</dbReference>
<feature type="region of interest" description="Disordered" evidence="2">
    <location>
        <begin position="1"/>
        <end position="90"/>
    </location>
</feature>
<accession>A0ABD5TY08</accession>
<dbReference type="RefSeq" id="WP_379694990.1">
    <property type="nucleotide sequence ID" value="NZ_JBHSXH010000011.1"/>
</dbReference>
<dbReference type="Pfam" id="PF00722">
    <property type="entry name" value="Glyco_hydro_16"/>
    <property type="match status" value="1"/>
</dbReference>
<feature type="compositionally biased region" description="Basic and acidic residues" evidence="2">
    <location>
        <begin position="1"/>
        <end position="38"/>
    </location>
</feature>
<dbReference type="PROSITE" id="PS51318">
    <property type="entry name" value="TAT"/>
    <property type="match status" value="1"/>
</dbReference>
<evidence type="ECO:0000256" key="2">
    <source>
        <dbReference type="SAM" id="MobiDB-lite"/>
    </source>
</evidence>
<evidence type="ECO:0000256" key="1">
    <source>
        <dbReference type="ARBA" id="ARBA00006865"/>
    </source>
</evidence>
<dbReference type="InterPro" id="IPR050546">
    <property type="entry name" value="Glycosyl_Hydrlase_16"/>
</dbReference>
<protein>
    <submittedName>
        <fullName evidence="4">Family 16 glycosylhydrolase</fullName>
    </submittedName>
</protein>
<keyword evidence="5" id="KW-1185">Reference proteome</keyword>
<name>A0ABD5TY08_9EURY</name>
<dbReference type="InterPro" id="IPR006311">
    <property type="entry name" value="TAT_signal"/>
</dbReference>
<reference evidence="4 5" key="1">
    <citation type="journal article" date="2019" name="Int. J. Syst. Evol. Microbiol.">
        <title>The Global Catalogue of Microorganisms (GCM) 10K type strain sequencing project: providing services to taxonomists for standard genome sequencing and annotation.</title>
        <authorList>
            <consortium name="The Broad Institute Genomics Platform"/>
            <consortium name="The Broad Institute Genome Sequencing Center for Infectious Disease"/>
            <person name="Wu L."/>
            <person name="Ma J."/>
        </authorList>
    </citation>
    <scope>NUCLEOTIDE SEQUENCE [LARGE SCALE GENOMIC DNA]</scope>
    <source>
        <strain evidence="4 5">YIM 94188</strain>
    </source>
</reference>
<dbReference type="PANTHER" id="PTHR10963">
    <property type="entry name" value="GLYCOSYL HYDROLASE-RELATED"/>
    <property type="match status" value="1"/>
</dbReference>
<dbReference type="Gene3D" id="2.60.120.200">
    <property type="match status" value="1"/>
</dbReference>
<dbReference type="Proteomes" id="UP001596408">
    <property type="component" value="Unassembled WGS sequence"/>
</dbReference>
<comment type="similarity">
    <text evidence="1">Belongs to the glycosyl hydrolase 16 family.</text>
</comment>
<proteinExistence type="inferred from homology"/>
<feature type="compositionally biased region" description="Polar residues" evidence="2">
    <location>
        <begin position="57"/>
        <end position="83"/>
    </location>
</feature>